<proteinExistence type="predicted"/>
<gene>
    <name evidence="1" type="ORF">EVA_18964</name>
</gene>
<protein>
    <submittedName>
        <fullName evidence="1">Uncharacterized protein</fullName>
    </submittedName>
</protein>
<feature type="non-terminal residue" evidence="1">
    <location>
        <position position="1"/>
    </location>
</feature>
<comment type="caution">
    <text evidence="1">The sequence shown here is derived from an EMBL/GenBank/DDBJ whole genome shotgun (WGS) entry which is preliminary data.</text>
</comment>
<reference evidence="1" key="1">
    <citation type="journal article" date="2012" name="PLoS ONE">
        <title>Gene sets for utilization of primary and secondary nutrition supplies in the distal gut of endangered iberian lynx.</title>
        <authorList>
            <person name="Alcaide M."/>
            <person name="Messina E."/>
            <person name="Richter M."/>
            <person name="Bargiela R."/>
            <person name="Peplies J."/>
            <person name="Huws S.A."/>
            <person name="Newbold C.J."/>
            <person name="Golyshin P.N."/>
            <person name="Simon M.A."/>
            <person name="Lopez G."/>
            <person name="Yakimov M.M."/>
            <person name="Ferrer M."/>
        </authorList>
    </citation>
    <scope>NUCLEOTIDE SEQUENCE</scope>
</reference>
<dbReference type="EMBL" id="AMCI01007259">
    <property type="protein sequence ID" value="EJW92929.1"/>
    <property type="molecule type" value="Genomic_DNA"/>
</dbReference>
<dbReference type="SUPFAM" id="SSF53756">
    <property type="entry name" value="UDP-Glycosyltransferase/glycogen phosphorylase"/>
    <property type="match status" value="1"/>
</dbReference>
<accession>J9FZZ2</accession>
<dbReference type="Gene3D" id="3.40.50.2000">
    <property type="entry name" value="Glycogen Phosphorylase B"/>
    <property type="match status" value="1"/>
</dbReference>
<sequence length="64" mass="7345">TIDENTGIVVEQGNVDEIVEALNLIKNTSGKFTGQQCRNRAEVYFDKKKCFGKYIDLYRNLTDK</sequence>
<name>J9FZZ2_9ZZZZ</name>
<organism evidence="1">
    <name type="scientific">gut metagenome</name>
    <dbReference type="NCBI Taxonomy" id="749906"/>
    <lineage>
        <taxon>unclassified sequences</taxon>
        <taxon>metagenomes</taxon>
        <taxon>organismal metagenomes</taxon>
    </lineage>
</organism>
<dbReference type="AlphaFoldDB" id="J9FZZ2"/>
<evidence type="ECO:0000313" key="1">
    <source>
        <dbReference type="EMBL" id="EJW92929.1"/>
    </source>
</evidence>